<name>A0ABN3Q5R8_9ACTN</name>
<feature type="domain" description="BioF2-like acetyltransferase" evidence="2">
    <location>
        <begin position="227"/>
        <end position="369"/>
    </location>
</feature>
<gene>
    <name evidence="3" type="ORF">GCM10009863_29160</name>
</gene>
<protein>
    <submittedName>
        <fullName evidence="3">GNAT family N-acetyltransferase</fullName>
    </submittedName>
</protein>
<evidence type="ECO:0000313" key="3">
    <source>
        <dbReference type="EMBL" id="GAA2613595.1"/>
    </source>
</evidence>
<reference evidence="3 4" key="1">
    <citation type="journal article" date="2019" name="Int. J. Syst. Evol. Microbiol.">
        <title>The Global Catalogue of Microorganisms (GCM) 10K type strain sequencing project: providing services to taxonomists for standard genome sequencing and annotation.</title>
        <authorList>
            <consortium name="The Broad Institute Genomics Platform"/>
            <consortium name="The Broad Institute Genome Sequencing Center for Infectious Disease"/>
            <person name="Wu L."/>
            <person name="Ma J."/>
        </authorList>
    </citation>
    <scope>NUCLEOTIDE SEQUENCE [LARGE SCALE GENOMIC DNA]</scope>
    <source>
        <strain evidence="3 4">JCM 16373</strain>
    </source>
</reference>
<comment type="caution">
    <text evidence="3">The sequence shown here is derived from an EMBL/GenBank/DDBJ whole genome shotgun (WGS) entry which is preliminary data.</text>
</comment>
<sequence length="439" mass="47444">MTAPQRQAPQRPFGRRPAPRTLPVPGTRTGPAGRAPVAGSPAPDRPPGLEPSGGTAADLAVTVCRDPERFAALGPEWTALHRRCRSATAFQSHPWLHSWWLSYGTPGRLRVVLVHRGAELVAAAALTLVRRPLPALVPLGGDISDFCDVLLDDSCAPLAAAALVRGMRKAARGAVVDLREVRPGAAAEQVYACWRGPRRTLLDSACLELPGVPVEGLVDRLSGRPARTFRAKLRKLDKLNIEERTVPPDGVPAAVAALLRLHGLQWRGRGVTPEHLRPRFAEHLTRAATGMVRAGDARLTEYRLEGRAMAFDLTMLSADLAGGYLCGAHPELRSRKVDITAMLLRHDARYVAETGRGALSMLRGTEPYKLHLRPVTVTNQRLLLARPAGLPVLLAQAAHAAARSAAAELVRTRLPAVRRWRSRLNSRRASAAGTRRAGT</sequence>
<dbReference type="RefSeq" id="WP_344565970.1">
    <property type="nucleotide sequence ID" value="NZ_BAAARJ010000008.1"/>
</dbReference>
<keyword evidence="4" id="KW-1185">Reference proteome</keyword>
<dbReference type="SUPFAM" id="SSF55729">
    <property type="entry name" value="Acyl-CoA N-acyltransferases (Nat)"/>
    <property type="match status" value="1"/>
</dbReference>
<dbReference type="EMBL" id="BAAARJ010000008">
    <property type="protein sequence ID" value="GAA2613595.1"/>
    <property type="molecule type" value="Genomic_DNA"/>
</dbReference>
<dbReference type="InterPro" id="IPR038740">
    <property type="entry name" value="BioF2-like_GNAT_dom"/>
</dbReference>
<dbReference type="InterPro" id="IPR016181">
    <property type="entry name" value="Acyl_CoA_acyltransferase"/>
</dbReference>
<evidence type="ECO:0000259" key="2">
    <source>
        <dbReference type="Pfam" id="PF13480"/>
    </source>
</evidence>
<organism evidence="3 4">
    <name type="scientific">Streptomyces axinellae</name>
    <dbReference type="NCBI Taxonomy" id="552788"/>
    <lineage>
        <taxon>Bacteria</taxon>
        <taxon>Bacillati</taxon>
        <taxon>Actinomycetota</taxon>
        <taxon>Actinomycetes</taxon>
        <taxon>Kitasatosporales</taxon>
        <taxon>Streptomycetaceae</taxon>
        <taxon>Streptomyces</taxon>
    </lineage>
</organism>
<proteinExistence type="predicted"/>
<feature type="region of interest" description="Disordered" evidence="1">
    <location>
        <begin position="1"/>
        <end position="55"/>
    </location>
</feature>
<evidence type="ECO:0000256" key="1">
    <source>
        <dbReference type="SAM" id="MobiDB-lite"/>
    </source>
</evidence>
<accession>A0ABN3Q5R8</accession>
<evidence type="ECO:0000313" key="4">
    <source>
        <dbReference type="Proteomes" id="UP001501447"/>
    </source>
</evidence>
<dbReference type="Proteomes" id="UP001501447">
    <property type="component" value="Unassembled WGS sequence"/>
</dbReference>
<dbReference type="Pfam" id="PF13480">
    <property type="entry name" value="Acetyltransf_6"/>
    <property type="match status" value="1"/>
</dbReference>